<keyword evidence="5" id="KW-0804">Transcription</keyword>
<accession>A0A143PVJ7</accession>
<gene>
    <name evidence="9" type="primary">rpoE_4</name>
    <name evidence="9" type="ORF">LuPra_05481</name>
</gene>
<dbReference type="InterPro" id="IPR036388">
    <property type="entry name" value="WH-like_DNA-bd_sf"/>
</dbReference>
<keyword evidence="2" id="KW-0805">Transcription regulation</keyword>
<dbReference type="PANTHER" id="PTHR43133">
    <property type="entry name" value="RNA POLYMERASE ECF-TYPE SIGMA FACTO"/>
    <property type="match status" value="1"/>
</dbReference>
<name>A0A143PVJ7_LUTPR</name>
<sequence>MSASVLTGDQLRHLQVSEPTISAPVRQKNRTRGGDAPSPAVQMTSSDEELVARSAGGDVDSFNQLVVRWERPIYALAYRVIGREEEARDLVQEAFLRAYRSLGGFRGDAKFSSWLYRITLNLCRDWIRRQKRAPFVEAPEGVDVIELAGEHGPVESVEDLVARRDLGAAVNRAMAALSEDQRKAIVLKEYQGLTFQEIADLLDCPLSTVKTRLYQGLVVLRRELERQGITADVVLPHARPASGAEARRR</sequence>
<evidence type="ECO:0000259" key="7">
    <source>
        <dbReference type="Pfam" id="PF04542"/>
    </source>
</evidence>
<evidence type="ECO:0000256" key="5">
    <source>
        <dbReference type="ARBA" id="ARBA00023163"/>
    </source>
</evidence>
<proteinExistence type="inferred from homology"/>
<keyword evidence="10" id="KW-1185">Reference proteome</keyword>
<dbReference type="AlphaFoldDB" id="A0A143PVJ7"/>
<evidence type="ECO:0000256" key="1">
    <source>
        <dbReference type="ARBA" id="ARBA00010641"/>
    </source>
</evidence>
<protein>
    <submittedName>
        <fullName evidence="9">Sigma-24</fullName>
    </submittedName>
</protein>
<dbReference type="STRING" id="1855912.LuPra_05481"/>
<comment type="similarity">
    <text evidence="1">Belongs to the sigma-70 factor family. ECF subfamily.</text>
</comment>
<reference evidence="10" key="2">
    <citation type="submission" date="2016-04" db="EMBL/GenBank/DDBJ databases">
        <title>First Complete Genome Sequence of a Subdivision 6 Acidobacterium.</title>
        <authorList>
            <person name="Huang S."/>
            <person name="Vieira S."/>
            <person name="Bunk B."/>
            <person name="Riedel T."/>
            <person name="Sproeer C."/>
            <person name="Overmann J."/>
        </authorList>
    </citation>
    <scope>NUCLEOTIDE SEQUENCE [LARGE SCALE GENOMIC DNA]</scope>
    <source>
        <strain evidence="10">DSM 100886 HEG_-6_39</strain>
    </source>
</reference>
<evidence type="ECO:0000313" key="10">
    <source>
        <dbReference type="Proteomes" id="UP000076079"/>
    </source>
</evidence>
<evidence type="ECO:0000256" key="6">
    <source>
        <dbReference type="SAM" id="MobiDB-lite"/>
    </source>
</evidence>
<reference evidence="9 10" key="1">
    <citation type="journal article" date="2016" name="Genome Announc.">
        <title>First Complete Genome Sequence of a Subdivision 6 Acidobacterium Strain.</title>
        <authorList>
            <person name="Huang S."/>
            <person name="Vieira S."/>
            <person name="Bunk B."/>
            <person name="Riedel T."/>
            <person name="Sproer C."/>
            <person name="Overmann J."/>
        </authorList>
    </citation>
    <scope>NUCLEOTIDE SEQUENCE [LARGE SCALE GENOMIC DNA]</scope>
    <source>
        <strain evidence="10">DSM 100886 HEG_-6_39</strain>
    </source>
</reference>
<dbReference type="PANTHER" id="PTHR43133:SF8">
    <property type="entry name" value="RNA POLYMERASE SIGMA FACTOR HI_1459-RELATED"/>
    <property type="match status" value="1"/>
</dbReference>
<dbReference type="Pfam" id="PF08281">
    <property type="entry name" value="Sigma70_r4_2"/>
    <property type="match status" value="1"/>
</dbReference>
<feature type="domain" description="RNA polymerase sigma factor 70 region 4 type 2" evidence="8">
    <location>
        <begin position="170"/>
        <end position="217"/>
    </location>
</feature>
<evidence type="ECO:0000256" key="2">
    <source>
        <dbReference type="ARBA" id="ARBA00023015"/>
    </source>
</evidence>
<dbReference type="SUPFAM" id="SSF88946">
    <property type="entry name" value="Sigma2 domain of RNA polymerase sigma factors"/>
    <property type="match status" value="1"/>
</dbReference>
<dbReference type="InterPro" id="IPR013324">
    <property type="entry name" value="RNA_pol_sigma_r3/r4-like"/>
</dbReference>
<dbReference type="KEGG" id="abac:LuPra_05481"/>
<organism evidence="9 10">
    <name type="scientific">Luteitalea pratensis</name>
    <dbReference type="NCBI Taxonomy" id="1855912"/>
    <lineage>
        <taxon>Bacteria</taxon>
        <taxon>Pseudomonadati</taxon>
        <taxon>Acidobacteriota</taxon>
        <taxon>Vicinamibacteria</taxon>
        <taxon>Vicinamibacterales</taxon>
        <taxon>Vicinamibacteraceae</taxon>
        <taxon>Luteitalea</taxon>
    </lineage>
</organism>
<dbReference type="InterPro" id="IPR013249">
    <property type="entry name" value="RNA_pol_sigma70_r4_t2"/>
</dbReference>
<dbReference type="NCBIfam" id="TIGR02937">
    <property type="entry name" value="sigma70-ECF"/>
    <property type="match status" value="1"/>
</dbReference>
<dbReference type="GO" id="GO:0016987">
    <property type="term" value="F:sigma factor activity"/>
    <property type="evidence" value="ECO:0007669"/>
    <property type="project" value="UniProtKB-KW"/>
</dbReference>
<dbReference type="Gene3D" id="1.10.10.10">
    <property type="entry name" value="Winged helix-like DNA-binding domain superfamily/Winged helix DNA-binding domain"/>
    <property type="match status" value="1"/>
</dbReference>
<dbReference type="EMBL" id="CP015136">
    <property type="protein sequence ID" value="AMY12208.1"/>
    <property type="molecule type" value="Genomic_DNA"/>
</dbReference>
<dbReference type="GO" id="GO:0003677">
    <property type="term" value="F:DNA binding"/>
    <property type="evidence" value="ECO:0007669"/>
    <property type="project" value="UniProtKB-KW"/>
</dbReference>
<feature type="domain" description="RNA polymerase sigma-70 region 2" evidence="7">
    <location>
        <begin position="65"/>
        <end position="132"/>
    </location>
</feature>
<evidence type="ECO:0000256" key="3">
    <source>
        <dbReference type="ARBA" id="ARBA00023082"/>
    </source>
</evidence>
<dbReference type="InterPro" id="IPR013325">
    <property type="entry name" value="RNA_pol_sigma_r2"/>
</dbReference>
<evidence type="ECO:0000256" key="4">
    <source>
        <dbReference type="ARBA" id="ARBA00023125"/>
    </source>
</evidence>
<evidence type="ECO:0000259" key="8">
    <source>
        <dbReference type="Pfam" id="PF08281"/>
    </source>
</evidence>
<dbReference type="InterPro" id="IPR039425">
    <property type="entry name" value="RNA_pol_sigma-70-like"/>
</dbReference>
<dbReference type="SUPFAM" id="SSF88659">
    <property type="entry name" value="Sigma3 and sigma4 domains of RNA polymerase sigma factors"/>
    <property type="match status" value="1"/>
</dbReference>
<feature type="region of interest" description="Disordered" evidence="6">
    <location>
        <begin position="17"/>
        <end position="47"/>
    </location>
</feature>
<dbReference type="CDD" id="cd06171">
    <property type="entry name" value="Sigma70_r4"/>
    <property type="match status" value="1"/>
</dbReference>
<keyword evidence="3" id="KW-0731">Sigma factor</keyword>
<dbReference type="Gene3D" id="1.10.1740.10">
    <property type="match status" value="1"/>
</dbReference>
<evidence type="ECO:0000313" key="9">
    <source>
        <dbReference type="EMBL" id="AMY12208.1"/>
    </source>
</evidence>
<keyword evidence="4" id="KW-0238">DNA-binding</keyword>
<dbReference type="Proteomes" id="UP000076079">
    <property type="component" value="Chromosome"/>
</dbReference>
<dbReference type="Pfam" id="PF04542">
    <property type="entry name" value="Sigma70_r2"/>
    <property type="match status" value="1"/>
</dbReference>
<dbReference type="GO" id="GO:0006352">
    <property type="term" value="P:DNA-templated transcription initiation"/>
    <property type="evidence" value="ECO:0007669"/>
    <property type="project" value="InterPro"/>
</dbReference>
<dbReference type="InterPro" id="IPR014284">
    <property type="entry name" value="RNA_pol_sigma-70_dom"/>
</dbReference>
<dbReference type="InterPro" id="IPR007627">
    <property type="entry name" value="RNA_pol_sigma70_r2"/>
</dbReference>